<feature type="chain" id="PRO_5002043044" evidence="1">
    <location>
        <begin position="23"/>
        <end position="49"/>
    </location>
</feature>
<sequence>MGSRWIFLSAMHSLTCILSVEALSEHCLYSKICASEISLLGLLSYLVLR</sequence>
<protein>
    <submittedName>
        <fullName evidence="2">Uncharacterized protein</fullName>
    </submittedName>
</protein>
<reference evidence="2" key="1">
    <citation type="submission" date="2014-09" db="EMBL/GenBank/DDBJ databases">
        <authorList>
            <person name="Magalhaes I.L.F."/>
            <person name="Oliveira U."/>
            <person name="Santos F.R."/>
            <person name="Vidigal T.H.D.A."/>
            <person name="Brescovit A.D."/>
            <person name="Santos A.J."/>
        </authorList>
    </citation>
    <scope>NUCLEOTIDE SEQUENCE</scope>
    <source>
        <tissue evidence="2">Shoot tissue taken approximately 20 cm above the soil surface</tissue>
    </source>
</reference>
<dbReference type="AlphaFoldDB" id="A0A0A9C5Y1"/>
<name>A0A0A9C5Y1_ARUDO</name>
<keyword evidence="1" id="KW-0732">Signal</keyword>
<feature type="signal peptide" evidence="1">
    <location>
        <begin position="1"/>
        <end position="22"/>
    </location>
</feature>
<reference evidence="2" key="2">
    <citation type="journal article" date="2015" name="Data Brief">
        <title>Shoot transcriptome of the giant reed, Arundo donax.</title>
        <authorList>
            <person name="Barrero R.A."/>
            <person name="Guerrero F.D."/>
            <person name="Moolhuijzen P."/>
            <person name="Goolsby J.A."/>
            <person name="Tidwell J."/>
            <person name="Bellgard S.E."/>
            <person name="Bellgard M.I."/>
        </authorList>
    </citation>
    <scope>NUCLEOTIDE SEQUENCE</scope>
    <source>
        <tissue evidence="2">Shoot tissue taken approximately 20 cm above the soil surface</tissue>
    </source>
</reference>
<organism evidence="2">
    <name type="scientific">Arundo donax</name>
    <name type="common">Giant reed</name>
    <name type="synonym">Donax arundinaceus</name>
    <dbReference type="NCBI Taxonomy" id="35708"/>
    <lineage>
        <taxon>Eukaryota</taxon>
        <taxon>Viridiplantae</taxon>
        <taxon>Streptophyta</taxon>
        <taxon>Embryophyta</taxon>
        <taxon>Tracheophyta</taxon>
        <taxon>Spermatophyta</taxon>
        <taxon>Magnoliopsida</taxon>
        <taxon>Liliopsida</taxon>
        <taxon>Poales</taxon>
        <taxon>Poaceae</taxon>
        <taxon>PACMAD clade</taxon>
        <taxon>Arundinoideae</taxon>
        <taxon>Arundineae</taxon>
        <taxon>Arundo</taxon>
    </lineage>
</organism>
<proteinExistence type="predicted"/>
<evidence type="ECO:0000256" key="1">
    <source>
        <dbReference type="SAM" id="SignalP"/>
    </source>
</evidence>
<dbReference type="EMBL" id="GBRH01226919">
    <property type="protein sequence ID" value="JAD70976.1"/>
    <property type="molecule type" value="Transcribed_RNA"/>
</dbReference>
<evidence type="ECO:0000313" key="2">
    <source>
        <dbReference type="EMBL" id="JAD70976.1"/>
    </source>
</evidence>
<accession>A0A0A9C5Y1</accession>